<keyword evidence="3" id="KW-1185">Reference proteome</keyword>
<gene>
    <name evidence="2" type="ORF">ZZ2_044</name>
</gene>
<name>A0A139ZW04_9CAUD</name>
<dbReference type="KEGG" id="vg:29123249"/>
<dbReference type="EMBL" id="KR131750">
    <property type="protein sequence ID" value="AKG94446.1"/>
    <property type="molecule type" value="Genomic_DNA"/>
</dbReference>
<reference evidence="3" key="1">
    <citation type="submission" date="2015-04" db="EMBL/GenBank/DDBJ databases">
        <authorList>
            <person name="Sun Y."/>
            <person name="Li J."/>
            <person name="Shi H."/>
            <person name="Su S."/>
            <person name="Zhang Z."/>
        </authorList>
    </citation>
    <scope>NUCLEOTIDE SEQUENCE [LARGE SCALE GENOMIC DNA]</scope>
</reference>
<protein>
    <submittedName>
        <fullName evidence="2">Uncharacterized protein</fullName>
    </submittedName>
</protein>
<proteinExistence type="predicted"/>
<organism evidence="2 3">
    <name type="scientific">Enterococcus phage Ec-ZZ2</name>
    <dbReference type="NCBI Taxonomy" id="1647400"/>
    <lineage>
        <taxon>Viruses</taxon>
        <taxon>Duplodnaviria</taxon>
        <taxon>Heunggongvirae</taxon>
        <taxon>Uroviricota</taxon>
        <taxon>Caudoviricetes</taxon>
        <taxon>Efquatrovirus</taxon>
        <taxon>Efquatrovirus EcZZ2</taxon>
    </lineage>
</organism>
<evidence type="ECO:0000256" key="1">
    <source>
        <dbReference type="SAM" id="Coils"/>
    </source>
</evidence>
<sequence>MTYTENDIKEGMQLRCTDNGGWEHWTVGKVYIVFKNMMGMLGIQSDTGGQREVTDIVQYLNGVAKAKFELLNKEEKEVTKYAKITKYLGPHNIDKRLGLEIGKTYKIVEYKSPLTDNCYIYLNDEYPYYFISERQYELVEKEETPTFKTTIDLKSSVQAKIDSLTTEAEHLFKKRDRLEQQAINLSKKARKLNNLIESIKEFE</sequence>
<dbReference type="GeneID" id="29123249"/>
<dbReference type="RefSeq" id="YP_009303743.1">
    <property type="nucleotide sequence ID" value="NC_031260.1"/>
</dbReference>
<keyword evidence="1" id="KW-0175">Coiled coil</keyword>
<dbReference type="OrthoDB" id="17759at10239"/>
<evidence type="ECO:0000313" key="2">
    <source>
        <dbReference type="EMBL" id="AKG94446.1"/>
    </source>
</evidence>
<evidence type="ECO:0000313" key="3">
    <source>
        <dbReference type="Proteomes" id="UP000204463"/>
    </source>
</evidence>
<accession>A0A139ZW04</accession>
<feature type="coiled-coil region" evidence="1">
    <location>
        <begin position="161"/>
        <end position="195"/>
    </location>
</feature>
<dbReference type="Proteomes" id="UP000204463">
    <property type="component" value="Segment"/>
</dbReference>